<comment type="caution">
    <text evidence="2">The sequence shown here is derived from an EMBL/GenBank/DDBJ whole genome shotgun (WGS) entry which is preliminary data.</text>
</comment>
<organism evidence="2 3">
    <name type="scientific">Streptomyces ramulosus</name>
    <dbReference type="NCBI Taxonomy" id="47762"/>
    <lineage>
        <taxon>Bacteria</taxon>
        <taxon>Bacillati</taxon>
        <taxon>Actinomycetota</taxon>
        <taxon>Actinomycetes</taxon>
        <taxon>Kitasatosporales</taxon>
        <taxon>Streptomycetaceae</taxon>
        <taxon>Streptomyces</taxon>
    </lineage>
</organism>
<keyword evidence="1" id="KW-0472">Membrane</keyword>
<reference evidence="3" key="1">
    <citation type="journal article" date="2019" name="Int. J. Syst. Evol. Microbiol.">
        <title>The Global Catalogue of Microorganisms (GCM) 10K type strain sequencing project: providing services to taxonomists for standard genome sequencing and annotation.</title>
        <authorList>
            <consortium name="The Broad Institute Genomics Platform"/>
            <consortium name="The Broad Institute Genome Sequencing Center for Infectious Disease"/>
            <person name="Wu L."/>
            <person name="Ma J."/>
        </authorList>
    </citation>
    <scope>NUCLEOTIDE SEQUENCE [LARGE SCALE GENOMIC DNA]</scope>
    <source>
        <strain evidence="3">CGMCC 1.15809</strain>
    </source>
</reference>
<gene>
    <name evidence="2" type="ORF">ACFP3M_01545</name>
</gene>
<dbReference type="Proteomes" id="UP001596241">
    <property type="component" value="Unassembled WGS sequence"/>
</dbReference>
<feature type="transmembrane region" description="Helical" evidence="1">
    <location>
        <begin position="20"/>
        <end position="43"/>
    </location>
</feature>
<evidence type="ECO:0000313" key="3">
    <source>
        <dbReference type="Proteomes" id="UP001596241"/>
    </source>
</evidence>
<name>A0ABW1FAZ0_9ACTN</name>
<dbReference type="RefSeq" id="WP_345081638.1">
    <property type="nucleotide sequence ID" value="NZ_BAAAWG010000006.1"/>
</dbReference>
<keyword evidence="3" id="KW-1185">Reference proteome</keyword>
<evidence type="ECO:0000256" key="1">
    <source>
        <dbReference type="SAM" id="Phobius"/>
    </source>
</evidence>
<accession>A0ABW1FAZ0</accession>
<dbReference type="EMBL" id="JBHSPW010000001">
    <property type="protein sequence ID" value="MFC5891513.1"/>
    <property type="molecule type" value="Genomic_DNA"/>
</dbReference>
<keyword evidence="1" id="KW-1133">Transmembrane helix</keyword>
<sequence>MRTHAASQQFTGKVGSWYAWLGYAVTSPLWLLFWLCLLVYSLLDGDGFDADIDGPTRTRWRTPGHGTALDHRGINKVYHLKPAHLDVRVAYAQAILQAWERRR</sequence>
<evidence type="ECO:0000313" key="2">
    <source>
        <dbReference type="EMBL" id="MFC5891513.1"/>
    </source>
</evidence>
<proteinExistence type="predicted"/>
<keyword evidence="1" id="KW-0812">Transmembrane</keyword>
<protein>
    <submittedName>
        <fullName evidence="2">Uncharacterized protein</fullName>
    </submittedName>
</protein>